<dbReference type="EMBL" id="CP072110">
    <property type="protein sequence ID" value="QTH63573.1"/>
    <property type="molecule type" value="Genomic_DNA"/>
</dbReference>
<comment type="subcellular location">
    <subcellularLocation>
        <location evidence="8">Cytoplasm</location>
    </subcellularLocation>
</comment>
<dbReference type="KEGG" id="psym:J1N51_12720"/>
<dbReference type="CDD" id="cd04728">
    <property type="entry name" value="ThiG"/>
    <property type="match status" value="1"/>
</dbReference>
<evidence type="ECO:0000256" key="5">
    <source>
        <dbReference type="ARBA" id="ARBA00022977"/>
    </source>
</evidence>
<accession>A0A975DAX0</accession>
<dbReference type="InterPro" id="IPR013785">
    <property type="entry name" value="Aldolase_TIM"/>
</dbReference>
<dbReference type="InterPro" id="IPR008867">
    <property type="entry name" value="ThiG"/>
</dbReference>
<dbReference type="PANTHER" id="PTHR34266">
    <property type="entry name" value="THIAZOLE SYNTHASE"/>
    <property type="match status" value="1"/>
</dbReference>
<evidence type="ECO:0000256" key="1">
    <source>
        <dbReference type="ARBA" id="ARBA00002834"/>
    </source>
</evidence>
<comment type="function">
    <text evidence="1 8">Catalyzes the rearrangement of 1-deoxy-D-xylulose 5-phosphate (DXP) to produce the thiazole phosphate moiety of thiamine. Sulfur is provided by the thiocarboxylate moiety of the carrier protein ThiS. In vitro, sulfur can be provided by H(2)S.</text>
</comment>
<comment type="similarity">
    <text evidence="8">Belongs to the ThiG family.</text>
</comment>
<dbReference type="SUPFAM" id="SSF110399">
    <property type="entry name" value="ThiG-like"/>
    <property type="match status" value="1"/>
</dbReference>
<feature type="binding site" evidence="8">
    <location>
        <position position="181"/>
    </location>
    <ligand>
        <name>1-deoxy-D-xylulose 5-phosphate</name>
        <dbReference type="ChEBI" id="CHEBI:57792"/>
    </ligand>
</feature>
<evidence type="ECO:0000256" key="2">
    <source>
        <dbReference type="ARBA" id="ARBA00004948"/>
    </source>
</evidence>
<dbReference type="Pfam" id="PF05690">
    <property type="entry name" value="ThiG"/>
    <property type="match status" value="1"/>
</dbReference>
<gene>
    <name evidence="8" type="primary">thiG</name>
    <name evidence="10" type="ORF">J1N51_12720</name>
</gene>
<evidence type="ECO:0000256" key="3">
    <source>
        <dbReference type="ARBA" id="ARBA00011960"/>
    </source>
</evidence>
<evidence type="ECO:0000256" key="7">
    <source>
        <dbReference type="ARBA" id="ARBA00049897"/>
    </source>
</evidence>
<evidence type="ECO:0000256" key="6">
    <source>
        <dbReference type="ARBA" id="ARBA00023270"/>
    </source>
</evidence>
<feature type="active site" description="Schiff-base intermediate with DXP" evidence="8">
    <location>
        <position position="120"/>
    </location>
</feature>
<protein>
    <recommendedName>
        <fullName evidence="3 8">Thiazole synthase</fullName>
        <ecNumber evidence="3 8">2.8.1.10</ecNumber>
    </recommendedName>
</protein>
<dbReference type="InterPro" id="IPR033983">
    <property type="entry name" value="Thiazole_synthase_ThiG"/>
</dbReference>
<keyword evidence="4 8" id="KW-0808">Transferase</keyword>
<keyword evidence="11" id="KW-1185">Reference proteome</keyword>
<dbReference type="PANTHER" id="PTHR34266:SF2">
    <property type="entry name" value="THIAZOLE SYNTHASE"/>
    <property type="match status" value="1"/>
</dbReference>
<comment type="pathway">
    <text evidence="2 8">Cofactor biosynthesis; thiamine diphosphate biosynthesis.</text>
</comment>
<keyword evidence="8" id="KW-0963">Cytoplasm</keyword>
<evidence type="ECO:0000256" key="8">
    <source>
        <dbReference type="HAMAP-Rule" id="MF_00443"/>
    </source>
</evidence>
<sequence length="285" mass="30869">MTSNPLPSTQQKLSIYGQSFDSRLLIGTALYPSLSIMSEAIKASGSQIVTLSLRRQNLLSNKAINHPKKATESTSNNEFWNQIKALNTTLLPNTAGCHSAKEVINLAQMSREVFDTNWIKLELIGDDYSLQPDTLNLVDAAKTLIDLGFNVLPYCTDDLVLCQRLADVGCEVVMPWASPIGSGQGVLNPFALEAIRHRLPDTTLIIDAGLGKPSDACIAMELGYDAVLLNTAIAQATNPVNMATAFKHSVIAGREGYLAGVITKRDSAQPSTPTIGMPFWHNDKN</sequence>
<dbReference type="GO" id="GO:0009229">
    <property type="term" value="P:thiamine diphosphate biosynthetic process"/>
    <property type="evidence" value="ECO:0007669"/>
    <property type="project" value="UniProtKB-UniRule"/>
</dbReference>
<evidence type="ECO:0000313" key="10">
    <source>
        <dbReference type="EMBL" id="QTH63573.1"/>
    </source>
</evidence>
<dbReference type="EC" id="2.8.1.10" evidence="3 8"/>
<feature type="binding site" evidence="8">
    <location>
        <begin position="208"/>
        <end position="209"/>
    </location>
    <ligand>
        <name>1-deoxy-D-xylulose 5-phosphate</name>
        <dbReference type="ChEBI" id="CHEBI:57792"/>
    </ligand>
</feature>
<feature type="domain" description="Thiazole synthase ThiG" evidence="9">
    <location>
        <begin position="15"/>
        <end position="273"/>
    </location>
</feature>
<evidence type="ECO:0000256" key="4">
    <source>
        <dbReference type="ARBA" id="ARBA00022679"/>
    </source>
</evidence>
<name>A0A975DAX0_9GAMM</name>
<dbReference type="Proteomes" id="UP000682739">
    <property type="component" value="Chromosome"/>
</dbReference>
<dbReference type="AlphaFoldDB" id="A0A975DAX0"/>
<proteinExistence type="inferred from homology"/>
<feature type="binding site" evidence="8">
    <location>
        <begin position="230"/>
        <end position="231"/>
    </location>
    <ligand>
        <name>1-deoxy-D-xylulose 5-phosphate</name>
        <dbReference type="ChEBI" id="CHEBI:57792"/>
    </ligand>
</feature>
<keyword evidence="5 8" id="KW-0784">Thiamine biosynthesis</keyword>
<reference evidence="10" key="1">
    <citation type="submission" date="2021-03" db="EMBL/GenBank/DDBJ databases">
        <title>Description of Psychrosphaera ytuae sp. nov. isolated from deep sea sediment of South China Sea.</title>
        <authorList>
            <person name="Zhang J."/>
            <person name="Xu X.-D."/>
        </authorList>
    </citation>
    <scope>NUCLEOTIDE SEQUENCE</scope>
    <source>
        <strain evidence="10">MTZ26</strain>
    </source>
</reference>
<dbReference type="HAMAP" id="MF_00443">
    <property type="entry name" value="ThiG"/>
    <property type="match status" value="1"/>
</dbReference>
<organism evidence="10 11">
    <name type="scientific">Psychrosphaera ytuae</name>
    <dbReference type="NCBI Taxonomy" id="2820710"/>
    <lineage>
        <taxon>Bacteria</taxon>
        <taxon>Pseudomonadati</taxon>
        <taxon>Pseudomonadota</taxon>
        <taxon>Gammaproteobacteria</taxon>
        <taxon>Alteromonadales</taxon>
        <taxon>Pseudoalteromonadaceae</taxon>
        <taxon>Psychrosphaera</taxon>
    </lineage>
</organism>
<dbReference type="GO" id="GO:1990107">
    <property type="term" value="F:thiazole synthase activity"/>
    <property type="evidence" value="ECO:0007669"/>
    <property type="project" value="UniProtKB-EC"/>
</dbReference>
<evidence type="ECO:0000313" key="11">
    <source>
        <dbReference type="Proteomes" id="UP000682739"/>
    </source>
</evidence>
<dbReference type="GO" id="GO:0005737">
    <property type="term" value="C:cytoplasm"/>
    <property type="evidence" value="ECO:0007669"/>
    <property type="project" value="UniProtKB-SubCell"/>
</dbReference>
<dbReference type="RefSeq" id="WP_208831629.1">
    <property type="nucleotide sequence ID" value="NZ_CP072110.1"/>
</dbReference>
<comment type="catalytic activity">
    <reaction evidence="7 8">
        <text>[ThiS sulfur-carrier protein]-C-terminal-Gly-aminoethanethioate + 2-iminoacetate + 1-deoxy-D-xylulose 5-phosphate = [ThiS sulfur-carrier protein]-C-terminal Gly-Gly + 2-[(2R,5Z)-2-carboxy-4-methylthiazol-5(2H)-ylidene]ethyl phosphate + 2 H2O + H(+)</text>
        <dbReference type="Rhea" id="RHEA:26297"/>
        <dbReference type="Rhea" id="RHEA-COMP:12909"/>
        <dbReference type="Rhea" id="RHEA-COMP:19908"/>
        <dbReference type="ChEBI" id="CHEBI:15377"/>
        <dbReference type="ChEBI" id="CHEBI:15378"/>
        <dbReference type="ChEBI" id="CHEBI:57792"/>
        <dbReference type="ChEBI" id="CHEBI:62899"/>
        <dbReference type="ChEBI" id="CHEBI:77846"/>
        <dbReference type="ChEBI" id="CHEBI:90778"/>
        <dbReference type="ChEBI" id="CHEBI:232372"/>
        <dbReference type="EC" id="2.8.1.10"/>
    </reaction>
</comment>
<keyword evidence="6 8" id="KW-0704">Schiff base</keyword>
<evidence type="ECO:0000259" key="9">
    <source>
        <dbReference type="Pfam" id="PF05690"/>
    </source>
</evidence>
<dbReference type="Gene3D" id="3.20.20.70">
    <property type="entry name" value="Aldolase class I"/>
    <property type="match status" value="1"/>
</dbReference>
<comment type="subunit">
    <text evidence="8">Homotetramer. Forms heterodimers with either ThiH or ThiS.</text>
</comment>